<name>A0A0L6VDU1_9BASI</name>
<dbReference type="VEuPathDB" id="FungiDB:VP01_195g6"/>
<gene>
    <name evidence="2" type="ORF">VP01_195g6</name>
</gene>
<evidence type="ECO:0000256" key="1">
    <source>
        <dbReference type="SAM" id="MobiDB-lite"/>
    </source>
</evidence>
<protein>
    <submittedName>
        <fullName evidence="2">Uncharacterized protein</fullName>
    </submittedName>
</protein>
<dbReference type="AlphaFoldDB" id="A0A0L6VDU1"/>
<dbReference type="EMBL" id="LAVV01006792">
    <property type="protein sequence ID" value="KNZ58290.1"/>
    <property type="molecule type" value="Genomic_DNA"/>
</dbReference>
<evidence type="ECO:0000313" key="3">
    <source>
        <dbReference type="Proteomes" id="UP000037035"/>
    </source>
</evidence>
<proteinExistence type="predicted"/>
<sequence length="117" mass="13007">MDATEVEKLKQQIEMMKALGEEKSHHQQDEAKLVSAGTSNTTNPAPQPLRIPTGRPEIGTPDRFDRTRGAKAKTYGVQVAIYINLTVIRSETKGYLTHIGEGHSVTYQCGKKNRLSR</sequence>
<keyword evidence="3" id="KW-1185">Reference proteome</keyword>
<organism evidence="2 3">
    <name type="scientific">Puccinia sorghi</name>
    <dbReference type="NCBI Taxonomy" id="27349"/>
    <lineage>
        <taxon>Eukaryota</taxon>
        <taxon>Fungi</taxon>
        <taxon>Dikarya</taxon>
        <taxon>Basidiomycota</taxon>
        <taxon>Pucciniomycotina</taxon>
        <taxon>Pucciniomycetes</taxon>
        <taxon>Pucciniales</taxon>
        <taxon>Pucciniaceae</taxon>
        <taxon>Puccinia</taxon>
    </lineage>
</organism>
<reference evidence="2 3" key="1">
    <citation type="submission" date="2015-08" db="EMBL/GenBank/DDBJ databases">
        <title>Next Generation Sequencing and Analysis of the Genome of Puccinia sorghi L Schw, the Causal Agent of Maize Common Rust.</title>
        <authorList>
            <person name="Rochi L."/>
            <person name="Burguener G."/>
            <person name="Darino M."/>
            <person name="Turjanski A."/>
            <person name="Kreff E."/>
            <person name="Dieguez M.J."/>
            <person name="Sacco F."/>
        </authorList>
    </citation>
    <scope>NUCLEOTIDE SEQUENCE [LARGE SCALE GENOMIC DNA]</scope>
    <source>
        <strain evidence="2 3">RO10H11247</strain>
    </source>
</reference>
<comment type="caution">
    <text evidence="2">The sequence shown here is derived from an EMBL/GenBank/DDBJ whole genome shotgun (WGS) entry which is preliminary data.</text>
</comment>
<feature type="region of interest" description="Disordered" evidence="1">
    <location>
        <begin position="20"/>
        <end position="69"/>
    </location>
</feature>
<accession>A0A0L6VDU1</accession>
<feature type="compositionally biased region" description="Basic and acidic residues" evidence="1">
    <location>
        <begin position="20"/>
        <end position="32"/>
    </location>
</feature>
<dbReference type="Proteomes" id="UP000037035">
    <property type="component" value="Unassembled WGS sequence"/>
</dbReference>
<evidence type="ECO:0000313" key="2">
    <source>
        <dbReference type="EMBL" id="KNZ58290.1"/>
    </source>
</evidence>